<dbReference type="SUPFAM" id="SSF56300">
    <property type="entry name" value="Metallo-dependent phosphatases"/>
    <property type="match status" value="1"/>
</dbReference>
<feature type="transmembrane region" description="Helical" evidence="2">
    <location>
        <begin position="6"/>
        <end position="25"/>
    </location>
</feature>
<sequence length="341" mass="39475">MSDYILGGLFVFKRILGIILLIIFITPNFSYGEEKFVINFMGDCTLGYDTNFSYYNSFPHMLDRVNNDYGYFFKNVEDILDKDNLSIVNLEGTFTESKKRAQKKFCFKGKDEYVDILKRASIEVVNLSNNHTYDFGRVGFEDTVKVLNDNGITYYGNDYIASCYKDEVSIGILGYKGWSLNIKNQMIEDVKSLKRENDIVIVTFHWGNEGTNYPNKIQKELGRLAIDNGADIVVGHHPHVIQGIERYKDRYIVYSLGNFVFGGNRNPRDKDTFIFQSIFTIKDKKLYCDGKIIPCRISSTDEYNDYCPVIAKGHEKDRILNRIFKYSESLEYGIKRDFIGN</sequence>
<dbReference type="SMART" id="SM00854">
    <property type="entry name" value="PGA_cap"/>
    <property type="match status" value="1"/>
</dbReference>
<keyword evidence="2" id="KW-1133">Transmembrane helix</keyword>
<evidence type="ECO:0000259" key="3">
    <source>
        <dbReference type="SMART" id="SM00854"/>
    </source>
</evidence>
<dbReference type="CDD" id="cd07381">
    <property type="entry name" value="MPP_CapA"/>
    <property type="match status" value="1"/>
</dbReference>
<dbReference type="InterPro" id="IPR029052">
    <property type="entry name" value="Metallo-depent_PP-like"/>
</dbReference>
<evidence type="ECO:0000313" key="4">
    <source>
        <dbReference type="EMBL" id="PAB59539.1"/>
    </source>
</evidence>
<accession>A0A267MIZ4</accession>
<comment type="similarity">
    <text evidence="1">Belongs to the CapA family.</text>
</comment>
<proteinExistence type="inferred from homology"/>
<comment type="caution">
    <text evidence="4">The sequence shown here is derived from an EMBL/GenBank/DDBJ whole genome shotgun (WGS) entry which is preliminary data.</text>
</comment>
<dbReference type="Gene3D" id="3.60.21.10">
    <property type="match status" value="1"/>
</dbReference>
<dbReference type="EMBL" id="NIBG01000007">
    <property type="protein sequence ID" value="PAB59539.1"/>
    <property type="molecule type" value="Genomic_DNA"/>
</dbReference>
<dbReference type="Pfam" id="PF09587">
    <property type="entry name" value="PGA_cap"/>
    <property type="match status" value="1"/>
</dbReference>
<gene>
    <name evidence="4" type="ORF">CCE28_10015</name>
</gene>
<dbReference type="InterPro" id="IPR019079">
    <property type="entry name" value="Capsule_synth_CapA"/>
</dbReference>
<organism evidence="4 5">
    <name type="scientific">Anaeromicrobium sediminis</name>
    <dbReference type="NCBI Taxonomy" id="1478221"/>
    <lineage>
        <taxon>Bacteria</taxon>
        <taxon>Bacillati</taxon>
        <taxon>Bacillota</taxon>
        <taxon>Clostridia</taxon>
        <taxon>Peptostreptococcales</taxon>
        <taxon>Thermotaleaceae</taxon>
        <taxon>Anaeromicrobium</taxon>
    </lineage>
</organism>
<reference evidence="4 5" key="1">
    <citation type="submission" date="2017-06" db="EMBL/GenBank/DDBJ databases">
        <title>Draft genome sequence of anaerobic fermentative bacterium Anaeromicrobium sediminis DY2726D isolated from West Pacific Ocean sediments.</title>
        <authorList>
            <person name="Zeng X."/>
        </authorList>
    </citation>
    <scope>NUCLEOTIDE SEQUENCE [LARGE SCALE GENOMIC DNA]</scope>
    <source>
        <strain evidence="4 5">DY2726D</strain>
    </source>
</reference>
<dbReference type="AlphaFoldDB" id="A0A267MIZ4"/>
<protein>
    <recommendedName>
        <fullName evidence="3">Capsule synthesis protein CapA domain-containing protein</fullName>
    </recommendedName>
</protein>
<keyword evidence="2" id="KW-0472">Membrane</keyword>
<dbReference type="Proteomes" id="UP000216024">
    <property type="component" value="Unassembled WGS sequence"/>
</dbReference>
<dbReference type="InterPro" id="IPR052169">
    <property type="entry name" value="CW_Biosynth-Accessory"/>
</dbReference>
<name>A0A267MIZ4_9FIRM</name>
<evidence type="ECO:0000256" key="2">
    <source>
        <dbReference type="SAM" id="Phobius"/>
    </source>
</evidence>
<dbReference type="OrthoDB" id="9810906at2"/>
<keyword evidence="2" id="KW-0812">Transmembrane</keyword>
<feature type="domain" description="Capsule synthesis protein CapA" evidence="3">
    <location>
        <begin position="37"/>
        <end position="263"/>
    </location>
</feature>
<evidence type="ECO:0000256" key="1">
    <source>
        <dbReference type="ARBA" id="ARBA00005662"/>
    </source>
</evidence>
<evidence type="ECO:0000313" key="5">
    <source>
        <dbReference type="Proteomes" id="UP000216024"/>
    </source>
</evidence>
<keyword evidence="5" id="KW-1185">Reference proteome</keyword>
<dbReference type="PANTHER" id="PTHR33393:SF11">
    <property type="entry name" value="POLYGLUTAMINE SYNTHESIS ACCESSORY PROTEIN RV0574C-RELATED"/>
    <property type="match status" value="1"/>
</dbReference>
<dbReference type="PANTHER" id="PTHR33393">
    <property type="entry name" value="POLYGLUTAMINE SYNTHESIS ACCESSORY PROTEIN RV0574C-RELATED"/>
    <property type="match status" value="1"/>
</dbReference>